<dbReference type="InterPro" id="IPR050300">
    <property type="entry name" value="GDXG_lipolytic_enzyme"/>
</dbReference>
<evidence type="ECO:0000259" key="2">
    <source>
        <dbReference type="Pfam" id="PF07859"/>
    </source>
</evidence>
<keyword evidence="1" id="KW-0378">Hydrolase</keyword>
<dbReference type="AlphaFoldDB" id="A0A8H5ZBX7"/>
<dbReference type="OMA" id="PVCMYYH"/>
<dbReference type="Gene3D" id="3.40.50.1820">
    <property type="entry name" value="alpha/beta hydrolase"/>
    <property type="match status" value="1"/>
</dbReference>
<evidence type="ECO:0000256" key="1">
    <source>
        <dbReference type="ARBA" id="ARBA00022801"/>
    </source>
</evidence>
<dbReference type="GO" id="GO:0016787">
    <property type="term" value="F:hydrolase activity"/>
    <property type="evidence" value="ECO:0007669"/>
    <property type="project" value="UniProtKB-KW"/>
</dbReference>
<reference evidence="3" key="1">
    <citation type="submission" date="2019-11" db="EMBL/GenBank/DDBJ databases">
        <title>Bipolaris sorokiniana Genome sequencing.</title>
        <authorList>
            <person name="Wang H."/>
        </authorList>
    </citation>
    <scope>NUCLEOTIDE SEQUENCE</scope>
</reference>
<proteinExistence type="predicted"/>
<sequence length="321" mass="35385">MANEGFAKPWLEFEEEFGERIILEPPLSNLFQQYTRIGELMAAKYVFPAPDPSVKTEDTATEKGLKLRIYTPESYKGGRPVCMYYHGGGWAMGNIDGEDPLSRAISKAGDVVVVSVEYGLAPQNAHPGLMNECYEALQWALRNSQRLNTAEGKFLTAGTSAGGQLALGTALRAIDDGLAEQLVGVVALMPATVHPDGVPEELKAKYTAMEEHDLHTLNTAGAMRAFWDAFGSPPTDSYGSPLLHSRIKDLKKVYLAVAGHDTLRDDGLLMKEKLDKAGLPNRLDMYKGYPHFFMAWPSSKLDEPRKKFFDQIIEGVKFVLG</sequence>
<dbReference type="PANTHER" id="PTHR48081:SF8">
    <property type="entry name" value="ALPHA_BETA HYDROLASE FOLD-3 DOMAIN-CONTAINING PROTEIN-RELATED"/>
    <property type="match status" value="1"/>
</dbReference>
<evidence type="ECO:0000313" key="4">
    <source>
        <dbReference type="Proteomes" id="UP000624244"/>
    </source>
</evidence>
<gene>
    <name evidence="3" type="ORF">GGP41_004580</name>
</gene>
<organism evidence="3 4">
    <name type="scientific">Cochliobolus sativus</name>
    <name type="common">Common root rot and spot blotch fungus</name>
    <name type="synonym">Bipolaris sorokiniana</name>
    <dbReference type="NCBI Taxonomy" id="45130"/>
    <lineage>
        <taxon>Eukaryota</taxon>
        <taxon>Fungi</taxon>
        <taxon>Dikarya</taxon>
        <taxon>Ascomycota</taxon>
        <taxon>Pezizomycotina</taxon>
        <taxon>Dothideomycetes</taxon>
        <taxon>Pleosporomycetidae</taxon>
        <taxon>Pleosporales</taxon>
        <taxon>Pleosporineae</taxon>
        <taxon>Pleosporaceae</taxon>
        <taxon>Bipolaris</taxon>
    </lineage>
</organism>
<dbReference type="InterPro" id="IPR013094">
    <property type="entry name" value="AB_hydrolase_3"/>
</dbReference>
<name>A0A8H5ZBX7_COCSA</name>
<dbReference type="Proteomes" id="UP000624244">
    <property type="component" value="Unassembled WGS sequence"/>
</dbReference>
<accession>A0A8H5ZBX7</accession>
<dbReference type="EMBL" id="WNKQ01000015">
    <property type="protein sequence ID" value="KAF5846516.1"/>
    <property type="molecule type" value="Genomic_DNA"/>
</dbReference>
<dbReference type="Pfam" id="PF07859">
    <property type="entry name" value="Abhydrolase_3"/>
    <property type="match status" value="1"/>
</dbReference>
<dbReference type="InterPro" id="IPR029058">
    <property type="entry name" value="AB_hydrolase_fold"/>
</dbReference>
<dbReference type="SUPFAM" id="SSF53474">
    <property type="entry name" value="alpha/beta-Hydrolases"/>
    <property type="match status" value="1"/>
</dbReference>
<feature type="domain" description="Alpha/beta hydrolase fold-3" evidence="2">
    <location>
        <begin position="83"/>
        <end position="294"/>
    </location>
</feature>
<dbReference type="PANTHER" id="PTHR48081">
    <property type="entry name" value="AB HYDROLASE SUPERFAMILY PROTEIN C4A8.06C"/>
    <property type="match status" value="1"/>
</dbReference>
<comment type="caution">
    <text evidence="3">The sequence shown here is derived from an EMBL/GenBank/DDBJ whole genome shotgun (WGS) entry which is preliminary data.</text>
</comment>
<evidence type="ECO:0000313" key="3">
    <source>
        <dbReference type="EMBL" id="KAF5846516.1"/>
    </source>
</evidence>
<protein>
    <recommendedName>
        <fullName evidence="2">Alpha/beta hydrolase fold-3 domain-containing protein</fullName>
    </recommendedName>
</protein>